<accession>A0ABR4F8P2</accession>
<dbReference type="EMBL" id="JBAWTH010000007">
    <property type="protein sequence ID" value="KAL2291067.1"/>
    <property type="molecule type" value="Genomic_DNA"/>
</dbReference>
<feature type="region of interest" description="Disordered" evidence="1">
    <location>
        <begin position="506"/>
        <end position="527"/>
    </location>
</feature>
<dbReference type="PRINTS" id="PR01217">
    <property type="entry name" value="PRICHEXTENSN"/>
</dbReference>
<feature type="region of interest" description="Disordered" evidence="1">
    <location>
        <begin position="417"/>
        <end position="456"/>
    </location>
</feature>
<gene>
    <name evidence="2" type="ORF">FJTKL_13757</name>
</gene>
<feature type="compositionally biased region" description="Pro residues" evidence="1">
    <location>
        <begin position="569"/>
        <end position="609"/>
    </location>
</feature>
<reference evidence="2 3" key="1">
    <citation type="submission" date="2024-03" db="EMBL/GenBank/DDBJ databases">
        <title>A high-quality draft genome sequence of Diaporthe vaccinii, a causative agent of upright dieback and viscid rot disease in cranberry plants.</title>
        <authorList>
            <person name="Sarrasin M."/>
            <person name="Lang B.F."/>
            <person name="Burger G."/>
        </authorList>
    </citation>
    <scope>NUCLEOTIDE SEQUENCE [LARGE SCALE GENOMIC DNA]</scope>
    <source>
        <strain evidence="2 3">IS7</strain>
    </source>
</reference>
<protein>
    <submittedName>
        <fullName evidence="2">Uncharacterized protein</fullName>
    </submittedName>
</protein>
<dbReference type="Proteomes" id="UP001600888">
    <property type="component" value="Unassembled WGS sequence"/>
</dbReference>
<evidence type="ECO:0000313" key="2">
    <source>
        <dbReference type="EMBL" id="KAL2291067.1"/>
    </source>
</evidence>
<evidence type="ECO:0000313" key="3">
    <source>
        <dbReference type="Proteomes" id="UP001600888"/>
    </source>
</evidence>
<feature type="compositionally biased region" description="Low complexity" evidence="1">
    <location>
        <begin position="506"/>
        <end position="526"/>
    </location>
</feature>
<feature type="compositionally biased region" description="Low complexity" evidence="1">
    <location>
        <begin position="553"/>
        <end position="568"/>
    </location>
</feature>
<name>A0ABR4F8P2_9PEZI</name>
<proteinExistence type="predicted"/>
<feature type="compositionally biased region" description="Low complexity" evidence="1">
    <location>
        <begin position="628"/>
        <end position="664"/>
    </location>
</feature>
<feature type="region of interest" description="Disordered" evidence="1">
    <location>
        <begin position="548"/>
        <end position="667"/>
    </location>
</feature>
<sequence>MRLNLATISLPSAATDTCEGNSPTGRLQGSLRGRVPNQAFDAATVLDLSLSSSSTPAETASRTSRHRALGGLAPVCNLSFGCLHGLTVQIKTAIACPRYTILSPPLASRPLCVSTSFIPSHLFRSGEHQSLPANFTSSSSCGTPQSSVRHSRFEHRGRLVPPWPANYVYVPEVREPRHLTAGLLFHAVVRVRACQSQDRSTLCSPPSFLACSCTSRLSFRSRYHSPQNPLAIPSRQTFSLFLRSISFASLVRAYELAGLGSPLVPSPGDTTTFLSPRVDPILDLSSCPTIFTNRRQNGWSVAPLFSSTRVERASRLRRSLLTGLDDKMKVYLQYLLLLIGYLSLVNASGFSHEIRRVNSDGIEARGGKGKGAGAGGLLALLGALEGGKGKGKGKGNAAAQTVTKTIKETVTAAAKATNPPAAAAGASNSTAGEAAPAAAAPQAGASNSTAGNAAAAPDPNAPAFQFLTSTVFAQGPAPTQTISLLPSTVTQTVYVTAPCVNNPAAQNPAAQAPAAGAGSSNGTGQANAGGGGGVGVISVAVPSSLHTTTPSLNAAPPAVATPPANNPAAAPPATTPAPPPAAQSPASPPPAAAPPPASAPPAAAPPAASPPAASSLESSVNLGGIGQSAPPAASTPTPPVAVNAPPAAAAPQPTQAAANNAAQPDIDTSGLTLKSALSLGNLVQQTMLPDS</sequence>
<organism evidence="2 3">
    <name type="scientific">Diaporthe vaccinii</name>
    <dbReference type="NCBI Taxonomy" id="105482"/>
    <lineage>
        <taxon>Eukaryota</taxon>
        <taxon>Fungi</taxon>
        <taxon>Dikarya</taxon>
        <taxon>Ascomycota</taxon>
        <taxon>Pezizomycotina</taxon>
        <taxon>Sordariomycetes</taxon>
        <taxon>Sordariomycetidae</taxon>
        <taxon>Diaporthales</taxon>
        <taxon>Diaporthaceae</taxon>
        <taxon>Diaporthe</taxon>
        <taxon>Diaporthe eres species complex</taxon>
    </lineage>
</organism>
<comment type="caution">
    <text evidence="2">The sequence shown here is derived from an EMBL/GenBank/DDBJ whole genome shotgun (WGS) entry which is preliminary data.</text>
</comment>
<evidence type="ECO:0000256" key="1">
    <source>
        <dbReference type="SAM" id="MobiDB-lite"/>
    </source>
</evidence>
<keyword evidence="3" id="KW-1185">Reference proteome</keyword>